<dbReference type="HOGENOM" id="CLU_980005_0_0_1"/>
<dbReference type="AlphaFoldDB" id="W7DXD9"/>
<keyword evidence="1" id="KW-0812">Transmembrane</keyword>
<evidence type="ECO:0000313" key="3">
    <source>
        <dbReference type="Proteomes" id="UP000054337"/>
    </source>
</evidence>
<evidence type="ECO:0000313" key="2">
    <source>
        <dbReference type="EMBL" id="EUN22718.1"/>
    </source>
</evidence>
<proteinExistence type="predicted"/>
<feature type="transmembrane region" description="Helical" evidence="1">
    <location>
        <begin position="204"/>
        <end position="223"/>
    </location>
</feature>
<dbReference type="RefSeq" id="XP_014552265.1">
    <property type="nucleotide sequence ID" value="XM_014696779.1"/>
</dbReference>
<evidence type="ECO:0000256" key="1">
    <source>
        <dbReference type="SAM" id="Phobius"/>
    </source>
</evidence>
<keyword evidence="1" id="KW-0472">Membrane</keyword>
<keyword evidence="3" id="KW-1185">Reference proteome</keyword>
<feature type="transmembrane region" description="Helical" evidence="1">
    <location>
        <begin position="260"/>
        <end position="282"/>
    </location>
</feature>
<dbReference type="GeneID" id="26252390"/>
<dbReference type="EMBL" id="KI968804">
    <property type="protein sequence ID" value="EUN22718.1"/>
    <property type="molecule type" value="Genomic_DNA"/>
</dbReference>
<keyword evidence="1" id="KW-1133">Transmembrane helix</keyword>
<name>W7DXD9_BIPV3</name>
<reference evidence="2 3" key="1">
    <citation type="journal article" date="2013" name="PLoS Genet.">
        <title>Comparative genome structure, secondary metabolite, and effector coding capacity across Cochliobolus pathogens.</title>
        <authorList>
            <person name="Condon B.J."/>
            <person name="Leng Y."/>
            <person name="Wu D."/>
            <person name="Bushley K.E."/>
            <person name="Ohm R.A."/>
            <person name="Otillar R."/>
            <person name="Martin J."/>
            <person name="Schackwitz W."/>
            <person name="Grimwood J."/>
            <person name="MohdZainudin N."/>
            <person name="Xue C."/>
            <person name="Wang R."/>
            <person name="Manning V.A."/>
            <person name="Dhillon B."/>
            <person name="Tu Z.J."/>
            <person name="Steffenson B.J."/>
            <person name="Salamov A."/>
            <person name="Sun H."/>
            <person name="Lowry S."/>
            <person name="LaButti K."/>
            <person name="Han J."/>
            <person name="Copeland A."/>
            <person name="Lindquist E."/>
            <person name="Barry K."/>
            <person name="Schmutz J."/>
            <person name="Baker S.E."/>
            <person name="Ciuffetti L.M."/>
            <person name="Grigoriev I.V."/>
            <person name="Zhong S."/>
            <person name="Turgeon B.G."/>
        </authorList>
    </citation>
    <scope>NUCLEOTIDE SEQUENCE [LARGE SCALE GENOMIC DNA]</scope>
    <source>
        <strain evidence="2 3">FI3</strain>
    </source>
</reference>
<organism evidence="2 3">
    <name type="scientific">Bipolaris victoriae (strain FI3)</name>
    <name type="common">Victoria blight of oats agent</name>
    <name type="synonym">Cochliobolus victoriae</name>
    <dbReference type="NCBI Taxonomy" id="930091"/>
    <lineage>
        <taxon>Eukaryota</taxon>
        <taxon>Fungi</taxon>
        <taxon>Dikarya</taxon>
        <taxon>Ascomycota</taxon>
        <taxon>Pezizomycotina</taxon>
        <taxon>Dothideomycetes</taxon>
        <taxon>Pleosporomycetidae</taxon>
        <taxon>Pleosporales</taxon>
        <taxon>Pleosporineae</taxon>
        <taxon>Pleosporaceae</taxon>
        <taxon>Bipolaris</taxon>
    </lineage>
</organism>
<gene>
    <name evidence="2" type="ORF">COCVIDRAFT_19619</name>
</gene>
<protein>
    <submittedName>
        <fullName evidence="2">Uncharacterized protein</fullName>
    </submittedName>
</protein>
<sequence>MPWRRAVVVCVCVGASHKDAAPRTMLCAQRGSWWCGRVGADGRVIGGRAGSAEEWGARLLEQSGCSRLLHDVQRYPVSRLPLLLGAGAINDPRCGGCQKLASCLPLPCASCLVRLVAVHSAPSAPYLWPNVMMACLAHSLARPCNRRSSEAEPSAPVVAAASVLLYSSAVCFSTAFQRQRQHCYYYCCITPSLVSMMPRRRARFTLLAVAVAWASAEASGATMNVSSPGPGLGTASSALCCPYFPALAMFGDQSARSPAAASQLLALPCLCTCTYLALCCLLRC</sequence>
<accession>W7DXD9</accession>
<dbReference type="Proteomes" id="UP000054337">
    <property type="component" value="Unassembled WGS sequence"/>
</dbReference>